<organism evidence="1 2">
    <name type="scientific">Protopolystoma xenopodis</name>
    <dbReference type="NCBI Taxonomy" id="117903"/>
    <lineage>
        <taxon>Eukaryota</taxon>
        <taxon>Metazoa</taxon>
        <taxon>Spiralia</taxon>
        <taxon>Lophotrochozoa</taxon>
        <taxon>Platyhelminthes</taxon>
        <taxon>Monogenea</taxon>
        <taxon>Polyopisthocotylea</taxon>
        <taxon>Polystomatidea</taxon>
        <taxon>Polystomatidae</taxon>
        <taxon>Protopolystoma</taxon>
    </lineage>
</organism>
<evidence type="ECO:0008006" key="3">
    <source>
        <dbReference type="Google" id="ProtNLM"/>
    </source>
</evidence>
<dbReference type="Proteomes" id="UP000784294">
    <property type="component" value="Unassembled WGS sequence"/>
</dbReference>
<evidence type="ECO:0000313" key="1">
    <source>
        <dbReference type="EMBL" id="VEL31817.1"/>
    </source>
</evidence>
<sequence>MSPECFGHLTHLLSTVCHLEPISQSNLPKFPSGPPSSIDETHTISSFDSNDMFIQSSARTRKGGLVLALEGGYHPAATAEALCHSVASLLGDSCCRLSQGLAPTERFFLLPH</sequence>
<gene>
    <name evidence="1" type="ORF">PXEA_LOCUS25257</name>
</gene>
<protein>
    <recommendedName>
        <fullName evidence="3">Histone deacetylase domain-containing protein</fullName>
    </recommendedName>
</protein>
<dbReference type="EMBL" id="CAAALY010126836">
    <property type="protein sequence ID" value="VEL31817.1"/>
    <property type="molecule type" value="Genomic_DNA"/>
</dbReference>
<name>A0A3S5AKP9_9PLAT</name>
<evidence type="ECO:0000313" key="2">
    <source>
        <dbReference type="Proteomes" id="UP000784294"/>
    </source>
</evidence>
<dbReference type="OrthoDB" id="424012at2759"/>
<proteinExistence type="predicted"/>
<dbReference type="AlphaFoldDB" id="A0A3S5AKP9"/>
<dbReference type="Gene3D" id="3.40.800.20">
    <property type="entry name" value="Histone deacetylase domain"/>
    <property type="match status" value="1"/>
</dbReference>
<dbReference type="InterPro" id="IPR037138">
    <property type="entry name" value="His_deacetylse_dom_sf"/>
</dbReference>
<reference evidence="1" key="1">
    <citation type="submission" date="2018-11" db="EMBL/GenBank/DDBJ databases">
        <authorList>
            <consortium name="Pathogen Informatics"/>
        </authorList>
    </citation>
    <scope>NUCLEOTIDE SEQUENCE</scope>
</reference>
<accession>A0A3S5AKP9</accession>
<comment type="caution">
    <text evidence="1">The sequence shown here is derived from an EMBL/GenBank/DDBJ whole genome shotgun (WGS) entry which is preliminary data.</text>
</comment>
<keyword evidence="2" id="KW-1185">Reference proteome</keyword>